<keyword evidence="2" id="KW-1185">Reference proteome</keyword>
<gene>
    <name evidence="1" type="ORF">MLD38_000224</name>
</gene>
<evidence type="ECO:0000313" key="1">
    <source>
        <dbReference type="EMBL" id="KAI4387827.1"/>
    </source>
</evidence>
<name>A0ACB9SAP6_9MYRT</name>
<dbReference type="Proteomes" id="UP001057402">
    <property type="component" value="Chromosome 1"/>
</dbReference>
<dbReference type="EMBL" id="CM042880">
    <property type="protein sequence ID" value="KAI4387827.1"/>
    <property type="molecule type" value="Genomic_DNA"/>
</dbReference>
<comment type="caution">
    <text evidence="1">The sequence shown here is derived from an EMBL/GenBank/DDBJ whole genome shotgun (WGS) entry which is preliminary data.</text>
</comment>
<reference evidence="2" key="1">
    <citation type="journal article" date="2023" name="Front. Plant Sci.">
        <title>Chromosomal-level genome assembly of Melastoma candidum provides insights into trichome evolution.</title>
        <authorList>
            <person name="Zhong Y."/>
            <person name="Wu W."/>
            <person name="Sun C."/>
            <person name="Zou P."/>
            <person name="Liu Y."/>
            <person name="Dai S."/>
            <person name="Zhou R."/>
        </authorList>
    </citation>
    <scope>NUCLEOTIDE SEQUENCE [LARGE SCALE GENOMIC DNA]</scope>
</reference>
<accession>A0ACB9SAP6</accession>
<proteinExistence type="predicted"/>
<organism evidence="1 2">
    <name type="scientific">Melastoma candidum</name>
    <dbReference type="NCBI Taxonomy" id="119954"/>
    <lineage>
        <taxon>Eukaryota</taxon>
        <taxon>Viridiplantae</taxon>
        <taxon>Streptophyta</taxon>
        <taxon>Embryophyta</taxon>
        <taxon>Tracheophyta</taxon>
        <taxon>Spermatophyta</taxon>
        <taxon>Magnoliopsida</taxon>
        <taxon>eudicotyledons</taxon>
        <taxon>Gunneridae</taxon>
        <taxon>Pentapetalae</taxon>
        <taxon>rosids</taxon>
        <taxon>malvids</taxon>
        <taxon>Myrtales</taxon>
        <taxon>Melastomataceae</taxon>
        <taxon>Melastomatoideae</taxon>
        <taxon>Melastomateae</taxon>
        <taxon>Melastoma</taxon>
    </lineage>
</organism>
<sequence length="126" mass="13224">MGILPVALVPPPVALPWIQRNISSSDTVATSWVVLKHSTCGSTSTTVATVATSASTSTPSQAAAANAASEKDKRQAHKRKFQELPVEAKEPTASNQESKALKPGKPEVERSAGVFLACCLQSIRDP</sequence>
<protein>
    <submittedName>
        <fullName evidence="1">Uncharacterized protein</fullName>
    </submittedName>
</protein>
<evidence type="ECO:0000313" key="2">
    <source>
        <dbReference type="Proteomes" id="UP001057402"/>
    </source>
</evidence>